<evidence type="ECO:0000313" key="3">
    <source>
        <dbReference type="Proteomes" id="UP001341281"/>
    </source>
</evidence>
<evidence type="ECO:0000256" key="1">
    <source>
        <dbReference type="SAM" id="MobiDB-lite"/>
    </source>
</evidence>
<name>A0AAQ3UQW9_PASNO</name>
<organism evidence="2 3">
    <name type="scientific">Paspalum notatum var. saurae</name>
    <dbReference type="NCBI Taxonomy" id="547442"/>
    <lineage>
        <taxon>Eukaryota</taxon>
        <taxon>Viridiplantae</taxon>
        <taxon>Streptophyta</taxon>
        <taxon>Embryophyta</taxon>
        <taxon>Tracheophyta</taxon>
        <taxon>Spermatophyta</taxon>
        <taxon>Magnoliopsida</taxon>
        <taxon>Liliopsida</taxon>
        <taxon>Poales</taxon>
        <taxon>Poaceae</taxon>
        <taxon>PACMAD clade</taxon>
        <taxon>Panicoideae</taxon>
        <taxon>Andropogonodae</taxon>
        <taxon>Paspaleae</taxon>
        <taxon>Paspalinae</taxon>
        <taxon>Paspalum</taxon>
    </lineage>
</organism>
<dbReference type="Proteomes" id="UP001341281">
    <property type="component" value="Chromosome 09"/>
</dbReference>
<evidence type="ECO:0000313" key="2">
    <source>
        <dbReference type="EMBL" id="WVZ94745.1"/>
    </source>
</evidence>
<protein>
    <submittedName>
        <fullName evidence="2">Uncharacterized protein</fullName>
    </submittedName>
</protein>
<sequence length="210" mass="21174">MAVNWLNSPPAVSPATARVMAAAPSCPPTPPSSGSATAPATSSSSGSGWATAESLTRLSLSSCSSCGRGHVGGEVRRPHATAFQGAVGAAPQLNCAMMSPSPRASGVVCEPGYGMPFCAAATAVVMPGLRVSTDTEPSLLPPFTYKPIAGVPASALVRDGVAQVVPCVQTAVLRRPSPASGVLLHDDVSEAYSPDSHLAEAVPRILHPRP</sequence>
<dbReference type="AlphaFoldDB" id="A0AAQ3UQW9"/>
<reference evidence="2 3" key="1">
    <citation type="submission" date="2024-02" db="EMBL/GenBank/DDBJ databases">
        <title>High-quality chromosome-scale genome assembly of Pensacola bahiagrass (Paspalum notatum Flugge var. saurae).</title>
        <authorList>
            <person name="Vega J.M."/>
            <person name="Podio M."/>
            <person name="Orjuela J."/>
            <person name="Siena L.A."/>
            <person name="Pessino S.C."/>
            <person name="Combes M.C."/>
            <person name="Mariac C."/>
            <person name="Albertini E."/>
            <person name="Pupilli F."/>
            <person name="Ortiz J.P.A."/>
            <person name="Leblanc O."/>
        </authorList>
    </citation>
    <scope>NUCLEOTIDE SEQUENCE [LARGE SCALE GENOMIC DNA]</scope>
    <source>
        <strain evidence="2">R1</strain>
        <tissue evidence="2">Leaf</tissue>
    </source>
</reference>
<gene>
    <name evidence="2" type="ORF">U9M48_040607</name>
</gene>
<keyword evidence="3" id="KW-1185">Reference proteome</keyword>
<feature type="region of interest" description="Disordered" evidence="1">
    <location>
        <begin position="21"/>
        <end position="49"/>
    </location>
</feature>
<feature type="compositionally biased region" description="Low complexity" evidence="1">
    <location>
        <begin position="32"/>
        <end position="49"/>
    </location>
</feature>
<dbReference type="EMBL" id="CP144753">
    <property type="protein sequence ID" value="WVZ94745.1"/>
    <property type="molecule type" value="Genomic_DNA"/>
</dbReference>
<proteinExistence type="predicted"/>
<accession>A0AAQ3UQW9</accession>